<gene>
    <name evidence="1" type="ORF">OFUS_LOCUS17966</name>
</gene>
<dbReference type="AlphaFoldDB" id="A0A8J1Y584"/>
<reference evidence="1" key="1">
    <citation type="submission" date="2022-03" db="EMBL/GenBank/DDBJ databases">
        <authorList>
            <person name="Martin C."/>
        </authorList>
    </citation>
    <scope>NUCLEOTIDE SEQUENCE</scope>
</reference>
<accession>A0A8J1Y584</accession>
<feature type="non-terminal residue" evidence="1">
    <location>
        <position position="1"/>
    </location>
</feature>
<organism evidence="1 2">
    <name type="scientific">Owenia fusiformis</name>
    <name type="common">Polychaete worm</name>
    <dbReference type="NCBI Taxonomy" id="6347"/>
    <lineage>
        <taxon>Eukaryota</taxon>
        <taxon>Metazoa</taxon>
        <taxon>Spiralia</taxon>
        <taxon>Lophotrochozoa</taxon>
        <taxon>Annelida</taxon>
        <taxon>Polychaeta</taxon>
        <taxon>Sedentaria</taxon>
        <taxon>Canalipalpata</taxon>
        <taxon>Sabellida</taxon>
        <taxon>Oweniida</taxon>
        <taxon>Oweniidae</taxon>
        <taxon>Owenia</taxon>
    </lineage>
</organism>
<evidence type="ECO:0000313" key="2">
    <source>
        <dbReference type="Proteomes" id="UP000749559"/>
    </source>
</evidence>
<protein>
    <submittedName>
        <fullName evidence="1">Uncharacterized protein</fullName>
    </submittedName>
</protein>
<dbReference type="InterPro" id="IPR032675">
    <property type="entry name" value="LRR_dom_sf"/>
</dbReference>
<dbReference type="SUPFAM" id="SSF52047">
    <property type="entry name" value="RNI-like"/>
    <property type="match status" value="1"/>
</dbReference>
<name>A0A8J1Y584_OWEFU</name>
<dbReference type="Gene3D" id="3.80.10.10">
    <property type="entry name" value="Ribonuclease Inhibitor"/>
    <property type="match status" value="2"/>
</dbReference>
<evidence type="ECO:0000313" key="1">
    <source>
        <dbReference type="EMBL" id="CAH1793066.1"/>
    </source>
</evidence>
<feature type="non-terminal residue" evidence="1">
    <location>
        <position position="228"/>
    </location>
</feature>
<proteinExistence type="predicted"/>
<dbReference type="OrthoDB" id="10258888at2759"/>
<dbReference type="Proteomes" id="UP000749559">
    <property type="component" value="Unassembled WGS sequence"/>
</dbReference>
<dbReference type="EMBL" id="CAIIXF020000008">
    <property type="protein sequence ID" value="CAH1793066.1"/>
    <property type="molecule type" value="Genomic_DNA"/>
</dbReference>
<comment type="caution">
    <text evidence="1">The sequence shown here is derived from an EMBL/GenBank/DDBJ whole genome shotgun (WGS) entry which is preliminary data.</text>
</comment>
<dbReference type="Pfam" id="PF13855">
    <property type="entry name" value="LRR_8"/>
    <property type="match status" value="1"/>
</dbReference>
<sequence>NDYELGRHYGQLLELVISNSNISTLGNKTFAGLNNLTHLNLSNNNYLADKVDPLVFSPLVNIKELSVQGNGNDKNLYRNRFVSRTWIDTFRGLENSTIESIDFRNMDMSPVTVTKGDLNLLRNSPIKFLWLRNLAIIDIDIEILVYIPKIRLIDLSRNTIQMTVDYRNLYKRLFHLTHLEQFILSHNSGQMEKTGSSEILSKDIAETIIFSLPSFQYFELDNSIIYKE</sequence>
<keyword evidence="2" id="KW-1185">Reference proteome</keyword>
<dbReference type="InterPro" id="IPR001611">
    <property type="entry name" value="Leu-rich_rpt"/>
</dbReference>